<dbReference type="AlphaFoldDB" id="A0A7X5R154"/>
<comment type="caution">
    <text evidence="12">The sequence shown here is derived from an EMBL/GenBank/DDBJ whole genome shotgun (WGS) entry which is preliminary data.</text>
</comment>
<gene>
    <name evidence="12" type="ORF">FHX76_001405</name>
</gene>
<dbReference type="Gene3D" id="3.40.190.80">
    <property type="match status" value="1"/>
</dbReference>
<evidence type="ECO:0000256" key="10">
    <source>
        <dbReference type="ARBA" id="ARBA00053547"/>
    </source>
</evidence>
<dbReference type="GO" id="GO:0004401">
    <property type="term" value="F:histidinol-phosphatase activity"/>
    <property type="evidence" value="ECO:0007669"/>
    <property type="project" value="UniProtKB-EC"/>
</dbReference>
<keyword evidence="5 11" id="KW-0479">Metal-binding</keyword>
<protein>
    <recommendedName>
        <fullName evidence="4">Histidinol-phosphatase</fullName>
        <ecNumber evidence="3">3.1.3.15</ecNumber>
    </recommendedName>
    <alternativeName>
        <fullName evidence="8">Histidinol-phosphate phosphatase</fullName>
    </alternativeName>
</protein>
<evidence type="ECO:0000256" key="8">
    <source>
        <dbReference type="ARBA" id="ARBA00033209"/>
    </source>
</evidence>
<evidence type="ECO:0000313" key="13">
    <source>
        <dbReference type="Proteomes" id="UP000541033"/>
    </source>
</evidence>
<sequence>MTKHLLSEDLALALALAAEADIISMERYRASDLTVATKPDRSNVTDADQSVERAIRSRLQTERPGDSILGEEYGVSAASDAFETKDGKRQWVIDPIDGTANFMRGVPGWATLISLEVDGVPQVGVVSSPSSNKRWWATRGGGAWMSTAGGQAQQLRVSAVAELSDAWLSFQSVMQWDEAGYLPELINLTRAVWRDRAFGDSWAYMLLAEGLIDVAGEFDVKPYDLSAVVTIVEEAGGRFSGINGEPGAWNGNSLATNGLLHEQALSILARD</sequence>
<dbReference type="GO" id="GO:0007165">
    <property type="term" value="P:signal transduction"/>
    <property type="evidence" value="ECO:0007669"/>
    <property type="project" value="TreeGrafter"/>
</dbReference>
<dbReference type="InterPro" id="IPR020583">
    <property type="entry name" value="Inositol_monoP_metal-BS"/>
</dbReference>
<feature type="binding site" evidence="11">
    <location>
        <position position="224"/>
    </location>
    <ligand>
        <name>Mg(2+)</name>
        <dbReference type="ChEBI" id="CHEBI:18420"/>
        <label>1</label>
        <note>catalytic</note>
    </ligand>
</feature>
<feature type="binding site" evidence="11">
    <location>
        <position position="96"/>
    </location>
    <ligand>
        <name>Mg(2+)</name>
        <dbReference type="ChEBI" id="CHEBI:18420"/>
        <label>1</label>
        <note>catalytic</note>
    </ligand>
</feature>
<accession>A0A7X5R154</accession>
<dbReference type="PANTHER" id="PTHR20854:SF4">
    <property type="entry name" value="INOSITOL-1-MONOPHOSPHATASE-RELATED"/>
    <property type="match status" value="1"/>
</dbReference>
<dbReference type="GO" id="GO:0046872">
    <property type="term" value="F:metal ion binding"/>
    <property type="evidence" value="ECO:0007669"/>
    <property type="project" value="UniProtKB-KW"/>
</dbReference>
<reference evidence="12 13" key="1">
    <citation type="submission" date="2020-02" db="EMBL/GenBank/DDBJ databases">
        <title>Sequencing the genomes of 1000 actinobacteria strains.</title>
        <authorList>
            <person name="Klenk H.-P."/>
        </authorList>
    </citation>
    <scope>NUCLEOTIDE SEQUENCE [LARGE SCALE GENOMIC DNA]</scope>
    <source>
        <strain evidence="12 13">DSM 27960</strain>
    </source>
</reference>
<keyword evidence="13" id="KW-1185">Reference proteome</keyword>
<feature type="binding site" evidence="11">
    <location>
        <position position="94"/>
    </location>
    <ligand>
        <name>Mg(2+)</name>
        <dbReference type="ChEBI" id="CHEBI:18420"/>
        <label>1</label>
        <note>catalytic</note>
    </ligand>
</feature>
<keyword evidence="6 12" id="KW-0378">Hydrolase</keyword>
<evidence type="ECO:0000256" key="7">
    <source>
        <dbReference type="ARBA" id="ARBA00022842"/>
    </source>
</evidence>
<evidence type="ECO:0000313" key="12">
    <source>
        <dbReference type="EMBL" id="NIH53537.1"/>
    </source>
</evidence>
<feature type="binding site" evidence="11">
    <location>
        <position position="71"/>
    </location>
    <ligand>
        <name>Mg(2+)</name>
        <dbReference type="ChEBI" id="CHEBI:18420"/>
        <label>1</label>
        <note>catalytic</note>
    </ligand>
</feature>
<dbReference type="GO" id="GO:0006020">
    <property type="term" value="P:inositol metabolic process"/>
    <property type="evidence" value="ECO:0007669"/>
    <property type="project" value="TreeGrafter"/>
</dbReference>
<dbReference type="SUPFAM" id="SSF56655">
    <property type="entry name" value="Carbohydrate phosphatase"/>
    <property type="match status" value="1"/>
</dbReference>
<name>A0A7X5R154_9MICO</name>
<organism evidence="12 13">
    <name type="scientific">Lysinibacter cavernae</name>
    <dbReference type="NCBI Taxonomy" id="1640652"/>
    <lineage>
        <taxon>Bacteria</taxon>
        <taxon>Bacillati</taxon>
        <taxon>Actinomycetota</taxon>
        <taxon>Actinomycetes</taxon>
        <taxon>Micrococcales</taxon>
        <taxon>Microbacteriaceae</taxon>
        <taxon>Lysinibacter</taxon>
    </lineage>
</organism>
<evidence type="ECO:0000256" key="9">
    <source>
        <dbReference type="ARBA" id="ARBA00049158"/>
    </source>
</evidence>
<dbReference type="FunFam" id="3.30.540.10:FF:000003">
    <property type="entry name" value="Inositol-1-monophosphatase"/>
    <property type="match status" value="1"/>
</dbReference>
<dbReference type="PRINTS" id="PR00377">
    <property type="entry name" value="IMPHPHTASES"/>
</dbReference>
<evidence type="ECO:0000256" key="11">
    <source>
        <dbReference type="PIRSR" id="PIRSR600760-2"/>
    </source>
</evidence>
<evidence type="ECO:0000256" key="2">
    <source>
        <dbReference type="ARBA" id="ARBA00004970"/>
    </source>
</evidence>
<dbReference type="EMBL" id="JAAMOX010000001">
    <property type="protein sequence ID" value="NIH53537.1"/>
    <property type="molecule type" value="Genomic_DNA"/>
</dbReference>
<dbReference type="PANTHER" id="PTHR20854">
    <property type="entry name" value="INOSITOL MONOPHOSPHATASE"/>
    <property type="match status" value="1"/>
</dbReference>
<evidence type="ECO:0000256" key="4">
    <source>
        <dbReference type="ARBA" id="ARBA00021697"/>
    </source>
</evidence>
<evidence type="ECO:0000256" key="3">
    <source>
        <dbReference type="ARBA" id="ARBA00013085"/>
    </source>
</evidence>
<dbReference type="Gene3D" id="3.30.540.10">
    <property type="entry name" value="Fructose-1,6-Bisphosphatase, subunit A, domain 1"/>
    <property type="match status" value="1"/>
</dbReference>
<keyword evidence="7 11" id="KW-0460">Magnesium</keyword>
<dbReference type="Pfam" id="PF00459">
    <property type="entry name" value="Inositol_P"/>
    <property type="match status" value="1"/>
</dbReference>
<dbReference type="RefSeq" id="WP_167149226.1">
    <property type="nucleotide sequence ID" value="NZ_JAAMOX010000001.1"/>
</dbReference>
<dbReference type="PROSITE" id="PS00629">
    <property type="entry name" value="IMP_1"/>
    <property type="match status" value="1"/>
</dbReference>
<evidence type="ECO:0000256" key="6">
    <source>
        <dbReference type="ARBA" id="ARBA00022801"/>
    </source>
</evidence>
<comment type="cofactor">
    <cofactor evidence="1 11">
        <name>Mg(2+)</name>
        <dbReference type="ChEBI" id="CHEBI:18420"/>
    </cofactor>
</comment>
<dbReference type="GO" id="GO:0008934">
    <property type="term" value="F:inositol monophosphate 1-phosphatase activity"/>
    <property type="evidence" value="ECO:0007669"/>
    <property type="project" value="TreeGrafter"/>
</dbReference>
<proteinExistence type="predicted"/>
<evidence type="ECO:0000256" key="1">
    <source>
        <dbReference type="ARBA" id="ARBA00001946"/>
    </source>
</evidence>
<comment type="catalytic activity">
    <reaction evidence="9">
        <text>L-histidinol phosphate + H2O = L-histidinol + phosphate</text>
        <dbReference type="Rhea" id="RHEA:14465"/>
        <dbReference type="ChEBI" id="CHEBI:15377"/>
        <dbReference type="ChEBI" id="CHEBI:43474"/>
        <dbReference type="ChEBI" id="CHEBI:57699"/>
        <dbReference type="ChEBI" id="CHEBI:57980"/>
        <dbReference type="EC" id="3.1.3.15"/>
    </reaction>
</comment>
<comment type="pathway">
    <text evidence="2">Amino-acid biosynthesis; L-histidine biosynthesis; L-histidine from 5-phospho-alpha-D-ribose 1-diphosphate: step 8/9.</text>
</comment>
<feature type="binding site" evidence="11">
    <location>
        <position position="97"/>
    </location>
    <ligand>
        <name>Mg(2+)</name>
        <dbReference type="ChEBI" id="CHEBI:18420"/>
        <label>1</label>
        <note>catalytic</note>
    </ligand>
</feature>
<dbReference type="Proteomes" id="UP000541033">
    <property type="component" value="Unassembled WGS sequence"/>
</dbReference>
<evidence type="ECO:0000256" key="5">
    <source>
        <dbReference type="ARBA" id="ARBA00022723"/>
    </source>
</evidence>
<dbReference type="InterPro" id="IPR000760">
    <property type="entry name" value="Inositol_monophosphatase-like"/>
</dbReference>
<comment type="function">
    <text evidence="10">Catalyzes the dephosphorylation of histidinol-phosphate to histidinol, the direct precursor of histidine.</text>
</comment>
<dbReference type="EC" id="3.1.3.15" evidence="3"/>